<evidence type="ECO:0000313" key="6">
    <source>
        <dbReference type="EMBL" id="CAI0379521.1"/>
    </source>
</evidence>
<evidence type="ECO:0000313" key="7">
    <source>
        <dbReference type="Proteomes" id="UP001154282"/>
    </source>
</evidence>
<evidence type="ECO:0000256" key="4">
    <source>
        <dbReference type="RuleBase" id="RU000363"/>
    </source>
</evidence>
<dbReference type="GO" id="GO:0016020">
    <property type="term" value="C:membrane"/>
    <property type="evidence" value="ECO:0007669"/>
    <property type="project" value="TreeGrafter"/>
</dbReference>
<evidence type="ECO:0000256" key="3">
    <source>
        <dbReference type="ARBA" id="ARBA00023002"/>
    </source>
</evidence>
<dbReference type="Pfam" id="PF00106">
    <property type="entry name" value="adh_short"/>
    <property type="match status" value="2"/>
</dbReference>
<organism evidence="6 7">
    <name type="scientific">Linum tenue</name>
    <dbReference type="NCBI Taxonomy" id="586396"/>
    <lineage>
        <taxon>Eukaryota</taxon>
        <taxon>Viridiplantae</taxon>
        <taxon>Streptophyta</taxon>
        <taxon>Embryophyta</taxon>
        <taxon>Tracheophyta</taxon>
        <taxon>Spermatophyta</taxon>
        <taxon>Magnoliopsida</taxon>
        <taxon>eudicotyledons</taxon>
        <taxon>Gunneridae</taxon>
        <taxon>Pentapetalae</taxon>
        <taxon>rosids</taxon>
        <taxon>fabids</taxon>
        <taxon>Malpighiales</taxon>
        <taxon>Linaceae</taxon>
        <taxon>Linum</taxon>
    </lineage>
</organism>
<dbReference type="Proteomes" id="UP001154282">
    <property type="component" value="Unassembled WGS sequence"/>
</dbReference>
<dbReference type="InterPro" id="IPR045313">
    <property type="entry name" value="CBR1-like"/>
</dbReference>
<accession>A0AAV0H2K1</accession>
<dbReference type="AlphaFoldDB" id="A0AAV0H2K1"/>
<dbReference type="PANTHER" id="PTHR43490">
    <property type="entry name" value="(+)-NEOMENTHOL DEHYDROGENASE"/>
    <property type="match status" value="1"/>
</dbReference>
<dbReference type="EC" id="1.1.1.-" evidence="5"/>
<dbReference type="GO" id="GO:0016616">
    <property type="term" value="F:oxidoreductase activity, acting on the CH-OH group of donors, NAD or NADP as acceptor"/>
    <property type="evidence" value="ECO:0007669"/>
    <property type="project" value="InterPro"/>
</dbReference>
<comment type="similarity">
    <text evidence="1 4">Belongs to the short-chain dehydrogenases/reductases (SDR) family.</text>
</comment>
<evidence type="ECO:0000256" key="1">
    <source>
        <dbReference type="ARBA" id="ARBA00006484"/>
    </source>
</evidence>
<reference evidence="6" key="1">
    <citation type="submission" date="2022-08" db="EMBL/GenBank/DDBJ databases">
        <authorList>
            <person name="Gutierrez-Valencia J."/>
        </authorList>
    </citation>
    <scope>NUCLEOTIDE SEQUENCE</scope>
</reference>
<dbReference type="FunFam" id="3.40.50.720:FF:000312">
    <property type="entry name" value="(+)-neomenthol dehydrogenase"/>
    <property type="match status" value="1"/>
</dbReference>
<protein>
    <recommendedName>
        <fullName evidence="5">Short-chain dehydrogenase/reductase</fullName>
        <ecNumber evidence="5">1.1.1.-</ecNumber>
    </recommendedName>
</protein>
<dbReference type="PRINTS" id="PR00080">
    <property type="entry name" value="SDRFAMILY"/>
</dbReference>
<dbReference type="EMBL" id="CAMGYJ010000002">
    <property type="protein sequence ID" value="CAI0379521.1"/>
    <property type="molecule type" value="Genomic_DNA"/>
</dbReference>
<dbReference type="PANTHER" id="PTHR43490:SF98">
    <property type="entry name" value="OS02G0640600 PROTEIN"/>
    <property type="match status" value="1"/>
</dbReference>
<proteinExistence type="inferred from homology"/>
<dbReference type="InterPro" id="IPR036291">
    <property type="entry name" value="NAD(P)-bd_dom_sf"/>
</dbReference>
<comment type="caution">
    <text evidence="6">The sequence shown here is derived from an EMBL/GenBank/DDBJ whole genome shotgun (WGS) entry which is preliminary data.</text>
</comment>
<dbReference type="CDD" id="cd05324">
    <property type="entry name" value="carb_red_PTCR-like_SDR_c"/>
    <property type="match status" value="1"/>
</dbReference>
<gene>
    <name evidence="6" type="ORF">LITE_LOCUS2301</name>
</gene>
<name>A0AAV0H2K1_9ROSI</name>
<dbReference type="SUPFAM" id="SSF51735">
    <property type="entry name" value="NAD(P)-binding Rossmann-fold domains"/>
    <property type="match status" value="1"/>
</dbReference>
<dbReference type="Gene3D" id="3.40.50.720">
    <property type="entry name" value="NAD(P)-binding Rossmann-like Domain"/>
    <property type="match status" value="1"/>
</dbReference>
<dbReference type="InterPro" id="IPR002347">
    <property type="entry name" value="SDR_fam"/>
</dbReference>
<evidence type="ECO:0000256" key="5">
    <source>
        <dbReference type="RuleBase" id="RU369024"/>
    </source>
</evidence>
<keyword evidence="2 5" id="KW-0521">NADP</keyword>
<dbReference type="PRINTS" id="PR00081">
    <property type="entry name" value="GDHRDH"/>
</dbReference>
<keyword evidence="3 5" id="KW-0560">Oxidoreductase</keyword>
<keyword evidence="7" id="KW-1185">Reference proteome</keyword>
<evidence type="ECO:0000256" key="2">
    <source>
        <dbReference type="ARBA" id="ARBA00022857"/>
    </source>
</evidence>
<sequence length="307" mass="33542">MAATTKRYAVVTGGNKGIGFEICRQLASNGVLVVLTARDENRGLQAVQKLRDGDPALSDNLVFHKLDVADSSSISSLADFIRTQFGKLDILVNNAGIFGATMDVDGSRLVPLFVLFGSILLIYLSSSKQWLESITDTYELAEECLKTNYHGAKQMIETFLPLLQQSDLPRIVNVSSGLGKLKNVKHEWATSVLSDVENLTEEKVEQVLNQYLKDFKEGSLATKGWPRGASAYTLSKAALNGYSRIIAKKYPNLCINCVCPGYVKTDINQNTGFRTPDEGAEGPVKLALLPYGGPSGRFFDQTEEGSF</sequence>